<organism evidence="2 3">
    <name type="scientific">Jaapia argillacea MUCL 33604</name>
    <dbReference type="NCBI Taxonomy" id="933084"/>
    <lineage>
        <taxon>Eukaryota</taxon>
        <taxon>Fungi</taxon>
        <taxon>Dikarya</taxon>
        <taxon>Basidiomycota</taxon>
        <taxon>Agaricomycotina</taxon>
        <taxon>Agaricomycetes</taxon>
        <taxon>Agaricomycetidae</taxon>
        <taxon>Jaapiales</taxon>
        <taxon>Jaapiaceae</taxon>
        <taxon>Jaapia</taxon>
    </lineage>
</organism>
<evidence type="ECO:0000313" key="2">
    <source>
        <dbReference type="EMBL" id="KDQ56025.1"/>
    </source>
</evidence>
<evidence type="ECO:0000259" key="1">
    <source>
        <dbReference type="Pfam" id="PF12937"/>
    </source>
</evidence>
<name>A0A067PQD2_9AGAM</name>
<dbReference type="Pfam" id="PF12937">
    <property type="entry name" value="F-box-like"/>
    <property type="match status" value="1"/>
</dbReference>
<evidence type="ECO:0000313" key="3">
    <source>
        <dbReference type="Proteomes" id="UP000027265"/>
    </source>
</evidence>
<proteinExistence type="predicted"/>
<dbReference type="InterPro" id="IPR032675">
    <property type="entry name" value="LRR_dom_sf"/>
</dbReference>
<dbReference type="OrthoDB" id="2754773at2759"/>
<dbReference type="SUPFAM" id="SSF81383">
    <property type="entry name" value="F-box domain"/>
    <property type="match status" value="1"/>
</dbReference>
<dbReference type="InterPro" id="IPR001810">
    <property type="entry name" value="F-box_dom"/>
</dbReference>
<feature type="domain" description="F-box" evidence="1">
    <location>
        <begin position="15"/>
        <end position="66"/>
    </location>
</feature>
<reference evidence="3" key="1">
    <citation type="journal article" date="2014" name="Proc. Natl. Acad. Sci. U.S.A.">
        <title>Extensive sampling of basidiomycete genomes demonstrates inadequacy of the white-rot/brown-rot paradigm for wood decay fungi.</title>
        <authorList>
            <person name="Riley R."/>
            <person name="Salamov A.A."/>
            <person name="Brown D.W."/>
            <person name="Nagy L.G."/>
            <person name="Floudas D."/>
            <person name="Held B.W."/>
            <person name="Levasseur A."/>
            <person name="Lombard V."/>
            <person name="Morin E."/>
            <person name="Otillar R."/>
            <person name="Lindquist E.A."/>
            <person name="Sun H."/>
            <person name="LaButti K.M."/>
            <person name="Schmutz J."/>
            <person name="Jabbour D."/>
            <person name="Luo H."/>
            <person name="Baker S.E."/>
            <person name="Pisabarro A.G."/>
            <person name="Walton J.D."/>
            <person name="Blanchette R.A."/>
            <person name="Henrissat B."/>
            <person name="Martin F."/>
            <person name="Cullen D."/>
            <person name="Hibbett D.S."/>
            <person name="Grigoriev I.V."/>
        </authorList>
    </citation>
    <scope>NUCLEOTIDE SEQUENCE [LARGE SCALE GENOMIC DNA]</scope>
    <source>
        <strain evidence="3">MUCL 33604</strain>
    </source>
</reference>
<dbReference type="Proteomes" id="UP000027265">
    <property type="component" value="Unassembled WGS sequence"/>
</dbReference>
<dbReference type="InParanoid" id="A0A067PQD2"/>
<sequence>MNTLHNPPPLNLAKNLPNEILSDIFWQLTEMPPYTAERSLSSVLLVCRRWNVVAISTPDLWTTLTITSGSVTRVETVLSRSKGVTVNVIIGEILDWDEGTAMIVELIHAHLHRIRNLSLFKTPSHLVSQILARLCIPAPRLELFAIVNPDFLSNYERLLLPSSFLSEGAPQLKHLLLDHSSIPWSSPLYHNLSTLLITLEHIQAAPSSDLFLSVLESCPQLEQLQLIAAGPILYQDAVLRRSNRRARLPALRYLTLSFTTISQTTYALSHILSPSIYSLRITTTAPDGWDLVDDIMPFLAETCEASGASASDIDCISFAPTTHEEEQMSFVLFLPSGGHLILDVDNISPRNIFTSFTSVLGAGWPLPKQLIVMLPRNETLAVSDWKIALRGWTGLERLTLIRGDEHLVSALGSGEDTSSSEPEGENNSFICPSLTNLTCEAPINSPTGLSEELSSNLVRCLKHRQARGLRLSTLSLRGFIVAEADQKLLEGLVDTLLVLPPRDPAAVNPSRLTAYPPVLRNALRAIDCV</sequence>
<dbReference type="AlphaFoldDB" id="A0A067PQD2"/>
<dbReference type="STRING" id="933084.A0A067PQD2"/>
<dbReference type="EMBL" id="KL197723">
    <property type="protein sequence ID" value="KDQ56025.1"/>
    <property type="molecule type" value="Genomic_DNA"/>
</dbReference>
<dbReference type="Gene3D" id="3.80.10.10">
    <property type="entry name" value="Ribonuclease Inhibitor"/>
    <property type="match status" value="1"/>
</dbReference>
<gene>
    <name evidence="2" type="ORF">JAAARDRAFT_318112</name>
</gene>
<dbReference type="Gene3D" id="1.20.1280.50">
    <property type="match status" value="1"/>
</dbReference>
<protein>
    <recommendedName>
        <fullName evidence="1">F-box domain-containing protein</fullName>
    </recommendedName>
</protein>
<dbReference type="InterPro" id="IPR036047">
    <property type="entry name" value="F-box-like_dom_sf"/>
</dbReference>
<keyword evidence="3" id="KW-1185">Reference proteome</keyword>
<dbReference type="HOGENOM" id="CLU_514881_0_0_1"/>
<accession>A0A067PQD2</accession>